<accession>A0ABD0YDP9</accession>
<dbReference type="Gene3D" id="3.30.160.60">
    <property type="entry name" value="Classic Zinc Finger"/>
    <property type="match status" value="2"/>
</dbReference>
<dbReference type="GO" id="GO:0005634">
    <property type="term" value="C:nucleus"/>
    <property type="evidence" value="ECO:0007669"/>
    <property type="project" value="UniProtKB-SubCell"/>
</dbReference>
<keyword evidence="10" id="KW-1185">Reference proteome</keyword>
<evidence type="ECO:0000313" key="9">
    <source>
        <dbReference type="EMBL" id="KAL1129435.1"/>
    </source>
</evidence>
<evidence type="ECO:0000256" key="1">
    <source>
        <dbReference type="ARBA" id="ARBA00004123"/>
    </source>
</evidence>
<evidence type="ECO:0000313" key="10">
    <source>
        <dbReference type="Proteomes" id="UP001558652"/>
    </source>
</evidence>
<dbReference type="PANTHER" id="PTHR24394:SF44">
    <property type="entry name" value="ZINC FINGER PROTEIN 271-LIKE"/>
    <property type="match status" value="1"/>
</dbReference>
<dbReference type="InterPro" id="IPR013087">
    <property type="entry name" value="Znf_C2H2_type"/>
</dbReference>
<reference evidence="9 10" key="1">
    <citation type="submission" date="2024-07" db="EMBL/GenBank/DDBJ databases">
        <title>Chromosome-level genome assembly of the water stick insect Ranatra chinensis (Heteroptera: Nepidae).</title>
        <authorList>
            <person name="Liu X."/>
        </authorList>
    </citation>
    <scope>NUCLEOTIDE SEQUENCE [LARGE SCALE GENOMIC DNA]</scope>
    <source>
        <strain evidence="9">Cailab_2021Rc</strain>
        <tissue evidence="9">Muscle</tissue>
    </source>
</reference>
<keyword evidence="6" id="KW-0539">Nucleus</keyword>
<dbReference type="GO" id="GO:0008270">
    <property type="term" value="F:zinc ion binding"/>
    <property type="evidence" value="ECO:0007669"/>
    <property type="project" value="UniProtKB-KW"/>
</dbReference>
<feature type="domain" description="C2H2-type" evidence="8">
    <location>
        <begin position="15"/>
        <end position="42"/>
    </location>
</feature>
<name>A0ABD0YDP9_9HEMI</name>
<evidence type="ECO:0000259" key="8">
    <source>
        <dbReference type="PROSITE" id="PS50157"/>
    </source>
</evidence>
<evidence type="ECO:0000256" key="4">
    <source>
        <dbReference type="ARBA" id="ARBA00022771"/>
    </source>
</evidence>
<dbReference type="PROSITE" id="PS50157">
    <property type="entry name" value="ZINC_FINGER_C2H2_2"/>
    <property type="match status" value="2"/>
</dbReference>
<dbReference type="PANTHER" id="PTHR24394">
    <property type="entry name" value="ZINC FINGER PROTEIN"/>
    <property type="match status" value="1"/>
</dbReference>
<dbReference type="Proteomes" id="UP001558652">
    <property type="component" value="Unassembled WGS sequence"/>
</dbReference>
<keyword evidence="4 7" id="KW-0863">Zinc-finger</keyword>
<dbReference type="AlphaFoldDB" id="A0ABD0YDP9"/>
<evidence type="ECO:0000256" key="5">
    <source>
        <dbReference type="ARBA" id="ARBA00022833"/>
    </source>
</evidence>
<evidence type="ECO:0000256" key="6">
    <source>
        <dbReference type="ARBA" id="ARBA00023242"/>
    </source>
</evidence>
<sequence length="155" mass="17796">MTIRAMVPEGGRSVSVCPKCGKGYSNSSNLNRHLRFECGKERQFSCPHCQYRARHKTHLQSHISCKHWKYSSRGGLPEEEAGVVNSDCCISSDYVCQRCGKGYMRKSTLNRHMRYECGGKRTFQCPMCYYAARHRNHLQSHMVSKHKPPIVMPPT</sequence>
<feature type="domain" description="C2H2-type" evidence="8">
    <location>
        <begin position="94"/>
        <end position="121"/>
    </location>
</feature>
<dbReference type="Pfam" id="PF00096">
    <property type="entry name" value="zf-C2H2"/>
    <property type="match status" value="2"/>
</dbReference>
<dbReference type="FunFam" id="3.30.160.60:FF:000100">
    <property type="entry name" value="Zinc finger 45-like"/>
    <property type="match status" value="1"/>
</dbReference>
<keyword evidence="3" id="KW-0677">Repeat</keyword>
<proteinExistence type="predicted"/>
<dbReference type="SMART" id="SM00355">
    <property type="entry name" value="ZnF_C2H2"/>
    <property type="match status" value="4"/>
</dbReference>
<evidence type="ECO:0000256" key="7">
    <source>
        <dbReference type="PROSITE-ProRule" id="PRU00042"/>
    </source>
</evidence>
<dbReference type="SUPFAM" id="SSF57667">
    <property type="entry name" value="beta-beta-alpha zinc fingers"/>
    <property type="match status" value="2"/>
</dbReference>
<keyword evidence="5" id="KW-0862">Zinc</keyword>
<evidence type="ECO:0000256" key="3">
    <source>
        <dbReference type="ARBA" id="ARBA00022737"/>
    </source>
</evidence>
<comment type="subcellular location">
    <subcellularLocation>
        <location evidence="1">Nucleus</location>
    </subcellularLocation>
</comment>
<evidence type="ECO:0000256" key="2">
    <source>
        <dbReference type="ARBA" id="ARBA00022723"/>
    </source>
</evidence>
<comment type="caution">
    <text evidence="9">The sequence shown here is derived from an EMBL/GenBank/DDBJ whole genome shotgun (WGS) entry which is preliminary data.</text>
</comment>
<dbReference type="InterPro" id="IPR036236">
    <property type="entry name" value="Znf_C2H2_sf"/>
</dbReference>
<protein>
    <recommendedName>
        <fullName evidence="8">C2H2-type domain-containing protein</fullName>
    </recommendedName>
</protein>
<keyword evidence="2" id="KW-0479">Metal-binding</keyword>
<organism evidence="9 10">
    <name type="scientific">Ranatra chinensis</name>
    <dbReference type="NCBI Taxonomy" id="642074"/>
    <lineage>
        <taxon>Eukaryota</taxon>
        <taxon>Metazoa</taxon>
        <taxon>Ecdysozoa</taxon>
        <taxon>Arthropoda</taxon>
        <taxon>Hexapoda</taxon>
        <taxon>Insecta</taxon>
        <taxon>Pterygota</taxon>
        <taxon>Neoptera</taxon>
        <taxon>Paraneoptera</taxon>
        <taxon>Hemiptera</taxon>
        <taxon>Heteroptera</taxon>
        <taxon>Panheteroptera</taxon>
        <taxon>Nepomorpha</taxon>
        <taxon>Nepidae</taxon>
        <taxon>Ranatrinae</taxon>
        <taxon>Ranatra</taxon>
    </lineage>
</organism>
<dbReference type="EMBL" id="JBFDAA010000009">
    <property type="protein sequence ID" value="KAL1129435.1"/>
    <property type="molecule type" value="Genomic_DNA"/>
</dbReference>
<gene>
    <name evidence="9" type="ORF">AAG570_013961</name>
</gene>